<evidence type="ECO:0000313" key="4">
    <source>
        <dbReference type="Proteomes" id="UP001152607"/>
    </source>
</evidence>
<feature type="signal peptide" evidence="1">
    <location>
        <begin position="1"/>
        <end position="21"/>
    </location>
</feature>
<protein>
    <recommendedName>
        <fullName evidence="2">Beta-glucuronidase C-terminal domain-containing protein</fullName>
    </recommendedName>
</protein>
<dbReference type="AlphaFoldDB" id="A0A9W4U6Y3"/>
<dbReference type="OrthoDB" id="2831684at2759"/>
<gene>
    <name evidence="3" type="ORF">PDIGIT_LOCUS3196</name>
</gene>
<proteinExistence type="predicted"/>
<evidence type="ECO:0000259" key="2">
    <source>
        <dbReference type="Pfam" id="PF16862"/>
    </source>
</evidence>
<dbReference type="PANTHER" id="PTHR36183:SF2">
    <property type="entry name" value="BETA-GLUCURONIDASE C-TERMINAL DOMAIN-CONTAINING PROTEIN"/>
    <property type="match status" value="1"/>
</dbReference>
<reference evidence="3" key="1">
    <citation type="submission" date="2023-01" db="EMBL/GenBank/DDBJ databases">
        <authorList>
            <person name="Van Ghelder C."/>
            <person name="Rancurel C."/>
        </authorList>
    </citation>
    <scope>NUCLEOTIDE SEQUENCE</scope>
    <source>
        <strain evidence="3">CNCM I-4278</strain>
    </source>
</reference>
<sequence length="524" mass="57955">MSFKSNMRLALLFYIARLVAAQASVTSTQEITLPTARLQNAYEVPGNFPSVGFEHGFVPGFNDDFSSNLIDDLSQRMSEKPIVRVGGTSGDIIKFNPGQTEPHVCIENKTVFVGADIFKNCSHKSTFILGPSFFNAFTRRYENARISIQAPLDPIHSDDLPNKTNVVSFIKEAYNALGADRIDAIAIGNEPNFFEADGLAYVRDGLSAAKDIKEGVNATEGQEKIWEILNTASEVNHGGKPWAHSLKNMVEAWEKEDKRIKYVAEHYYQFDGKSLGIEKHLLNHTDLVEGFKLYQDKIDWTRNVAKSEYILSEAGGPLGPKFEETGHFAISLWGVNFMMYGMSHGVSRASLVQRPGVIRALWTPFPVKGRPGPMVQAQYYTYPFIADFLGKNISGKRGVVNIDLNDPTLSAYAMFEGEKLARISIVNLRHYDGTGDRKAVNVVLKSLDATVKKVSVGRLHASEGTAAGGWDVNKKNITWQGQQWSHGVNKGRVHGELDRKELNVQEGAVEVVVPDSEAVIVCLG</sequence>
<evidence type="ECO:0000313" key="3">
    <source>
        <dbReference type="EMBL" id="CAI6310496.1"/>
    </source>
</evidence>
<comment type="caution">
    <text evidence="3">The sequence shown here is derived from an EMBL/GenBank/DDBJ whole genome shotgun (WGS) entry which is preliminary data.</text>
</comment>
<dbReference type="Gene3D" id="3.20.20.80">
    <property type="entry name" value="Glycosidases"/>
    <property type="match status" value="1"/>
</dbReference>
<dbReference type="PANTHER" id="PTHR36183">
    <property type="entry name" value="BETA-GLUCURONIDASE"/>
    <property type="match status" value="1"/>
</dbReference>
<feature type="chain" id="PRO_5040798611" description="Beta-glucuronidase C-terminal domain-containing protein" evidence="1">
    <location>
        <begin position="22"/>
        <end position="524"/>
    </location>
</feature>
<dbReference type="Gene3D" id="2.60.40.1180">
    <property type="entry name" value="Golgi alpha-mannosidase II"/>
    <property type="match status" value="1"/>
</dbReference>
<dbReference type="InterPro" id="IPR013780">
    <property type="entry name" value="Glyco_hydro_b"/>
</dbReference>
<name>A0A9W4U6Y3_9PLEO</name>
<keyword evidence="1" id="KW-0732">Signal</keyword>
<feature type="domain" description="Beta-glucuronidase C-terminal" evidence="2">
    <location>
        <begin position="411"/>
        <end position="520"/>
    </location>
</feature>
<dbReference type="InterPro" id="IPR017853">
    <property type="entry name" value="GH"/>
</dbReference>
<dbReference type="SUPFAM" id="SSF51445">
    <property type="entry name" value="(Trans)glycosidases"/>
    <property type="match status" value="1"/>
</dbReference>
<organism evidence="3 4">
    <name type="scientific">Periconia digitata</name>
    <dbReference type="NCBI Taxonomy" id="1303443"/>
    <lineage>
        <taxon>Eukaryota</taxon>
        <taxon>Fungi</taxon>
        <taxon>Dikarya</taxon>
        <taxon>Ascomycota</taxon>
        <taxon>Pezizomycotina</taxon>
        <taxon>Dothideomycetes</taxon>
        <taxon>Pleosporomycetidae</taxon>
        <taxon>Pleosporales</taxon>
        <taxon>Massarineae</taxon>
        <taxon>Periconiaceae</taxon>
        <taxon>Periconia</taxon>
    </lineage>
</organism>
<dbReference type="Pfam" id="PF16862">
    <property type="entry name" value="Glyco_hydro_79C"/>
    <property type="match status" value="1"/>
</dbReference>
<keyword evidence="4" id="KW-1185">Reference proteome</keyword>
<dbReference type="InterPro" id="IPR031728">
    <property type="entry name" value="GlcAase_C"/>
</dbReference>
<evidence type="ECO:0000256" key="1">
    <source>
        <dbReference type="SAM" id="SignalP"/>
    </source>
</evidence>
<dbReference type="InterPro" id="IPR052974">
    <property type="entry name" value="GH79_Enzymes"/>
</dbReference>
<accession>A0A9W4U6Y3</accession>
<dbReference type="EMBL" id="CAOQHR010000002">
    <property type="protein sequence ID" value="CAI6310496.1"/>
    <property type="molecule type" value="Genomic_DNA"/>
</dbReference>
<dbReference type="Proteomes" id="UP001152607">
    <property type="component" value="Unassembled WGS sequence"/>
</dbReference>